<dbReference type="GeneID" id="70230933"/>
<feature type="signal peptide" evidence="2">
    <location>
        <begin position="1"/>
        <end position="21"/>
    </location>
</feature>
<evidence type="ECO:0000313" key="3">
    <source>
        <dbReference type="EMBL" id="KAH7210832.1"/>
    </source>
</evidence>
<keyword evidence="1" id="KW-0560">Oxidoreductase</keyword>
<evidence type="ECO:0008006" key="5">
    <source>
        <dbReference type="Google" id="ProtNLM"/>
    </source>
</evidence>
<dbReference type="SUPFAM" id="SSF51735">
    <property type="entry name" value="NAD(P)-binding Rossmann-fold domains"/>
    <property type="match status" value="1"/>
</dbReference>
<protein>
    <recommendedName>
        <fullName evidence="5">Short-chain dehydrogenase/reductase</fullName>
    </recommendedName>
</protein>
<dbReference type="AlphaFoldDB" id="A0A9P9FYZ5"/>
<dbReference type="GO" id="GO:0016491">
    <property type="term" value="F:oxidoreductase activity"/>
    <property type="evidence" value="ECO:0007669"/>
    <property type="project" value="UniProtKB-KW"/>
</dbReference>
<organism evidence="3 4">
    <name type="scientific">Fusarium redolens</name>
    <dbReference type="NCBI Taxonomy" id="48865"/>
    <lineage>
        <taxon>Eukaryota</taxon>
        <taxon>Fungi</taxon>
        <taxon>Dikarya</taxon>
        <taxon>Ascomycota</taxon>
        <taxon>Pezizomycotina</taxon>
        <taxon>Sordariomycetes</taxon>
        <taxon>Hypocreomycetidae</taxon>
        <taxon>Hypocreales</taxon>
        <taxon>Nectriaceae</taxon>
        <taxon>Fusarium</taxon>
        <taxon>Fusarium redolens species complex</taxon>
    </lineage>
</organism>
<dbReference type="RefSeq" id="XP_046041603.1">
    <property type="nucleotide sequence ID" value="XM_046200979.1"/>
</dbReference>
<dbReference type="EMBL" id="JAGMUX010000031">
    <property type="protein sequence ID" value="KAH7210832.1"/>
    <property type="molecule type" value="Genomic_DNA"/>
</dbReference>
<dbReference type="Gene3D" id="3.40.50.720">
    <property type="entry name" value="NAD(P)-binding Rossmann-like Domain"/>
    <property type="match status" value="1"/>
</dbReference>
<dbReference type="Proteomes" id="UP000720189">
    <property type="component" value="Unassembled WGS sequence"/>
</dbReference>
<dbReference type="PANTHER" id="PTHR43157">
    <property type="entry name" value="PHOSPHATIDYLINOSITOL-GLYCAN BIOSYNTHESIS CLASS F PROTEIN-RELATED"/>
    <property type="match status" value="1"/>
</dbReference>
<name>A0A9P9FYZ5_FUSRE</name>
<evidence type="ECO:0000256" key="2">
    <source>
        <dbReference type="SAM" id="SignalP"/>
    </source>
</evidence>
<keyword evidence="4" id="KW-1185">Reference proteome</keyword>
<comment type="caution">
    <text evidence="3">The sequence shown here is derived from an EMBL/GenBank/DDBJ whole genome shotgun (WGS) entry which is preliminary data.</text>
</comment>
<dbReference type="OrthoDB" id="542013at2759"/>
<proteinExistence type="predicted"/>
<evidence type="ECO:0000256" key="1">
    <source>
        <dbReference type="ARBA" id="ARBA00023002"/>
    </source>
</evidence>
<evidence type="ECO:0000313" key="4">
    <source>
        <dbReference type="Proteomes" id="UP000720189"/>
    </source>
</evidence>
<gene>
    <name evidence="3" type="ORF">BKA55DRAFT_719844</name>
</gene>
<sequence length="297" mass="32855">MAGDGIIFFIFQLFLLNQILGRVPRPTASFEGKTVIITGFNKGLGFEAARHVVKPGAARLIRSTEKGEAAECVLEESIACDRAILERQDICRAGKHRAAPDRYADRERGIASEKWSWAEHHESMVTVNVISTFLLPLLLLPKLIETAAFYNTRPNLTIVSSDMHYTGIFNILNSEKEADMASRYPTTKLLEVFIVREMAARRRAEPYPITINTTNPGLCNSGLGGGEEGLLFKVGSRNLGYNASVGTESHGQYLDRCRIQEPATVITDAVGMITQQRVWHELIAKLEKIQPGIAGNL</sequence>
<dbReference type="PANTHER" id="PTHR43157:SF31">
    <property type="entry name" value="PHOSPHATIDYLINOSITOL-GLYCAN BIOSYNTHESIS CLASS F PROTEIN"/>
    <property type="match status" value="1"/>
</dbReference>
<accession>A0A9P9FYZ5</accession>
<feature type="chain" id="PRO_5040196358" description="Short-chain dehydrogenase/reductase" evidence="2">
    <location>
        <begin position="22"/>
        <end position="297"/>
    </location>
</feature>
<keyword evidence="2" id="KW-0732">Signal</keyword>
<reference evidence="3" key="1">
    <citation type="journal article" date="2021" name="Nat. Commun.">
        <title>Genetic determinants of endophytism in the Arabidopsis root mycobiome.</title>
        <authorList>
            <person name="Mesny F."/>
            <person name="Miyauchi S."/>
            <person name="Thiergart T."/>
            <person name="Pickel B."/>
            <person name="Atanasova L."/>
            <person name="Karlsson M."/>
            <person name="Huettel B."/>
            <person name="Barry K.W."/>
            <person name="Haridas S."/>
            <person name="Chen C."/>
            <person name="Bauer D."/>
            <person name="Andreopoulos W."/>
            <person name="Pangilinan J."/>
            <person name="LaButti K."/>
            <person name="Riley R."/>
            <person name="Lipzen A."/>
            <person name="Clum A."/>
            <person name="Drula E."/>
            <person name="Henrissat B."/>
            <person name="Kohler A."/>
            <person name="Grigoriev I.V."/>
            <person name="Martin F.M."/>
            <person name="Hacquard S."/>
        </authorList>
    </citation>
    <scope>NUCLEOTIDE SEQUENCE</scope>
    <source>
        <strain evidence="3">MPI-CAGE-AT-0023</strain>
    </source>
</reference>
<dbReference type="InterPro" id="IPR036291">
    <property type="entry name" value="NAD(P)-bd_dom_sf"/>
</dbReference>